<dbReference type="GO" id="GO:0016887">
    <property type="term" value="F:ATP hydrolysis activity"/>
    <property type="evidence" value="ECO:0007669"/>
    <property type="project" value="InterPro"/>
</dbReference>
<evidence type="ECO:0000259" key="4">
    <source>
        <dbReference type="SMART" id="SM00382"/>
    </source>
</evidence>
<gene>
    <name evidence="5" type="ORF">STIAU_1511</name>
</gene>
<dbReference type="InterPro" id="IPR003959">
    <property type="entry name" value="ATPase_AAA_core"/>
</dbReference>
<dbReference type="InterPro" id="IPR027417">
    <property type="entry name" value="P-loop_NTPase"/>
</dbReference>
<dbReference type="Pfam" id="PF22977">
    <property type="entry name" value="WHD"/>
    <property type="match status" value="1"/>
</dbReference>
<dbReference type="PANTHER" id="PTHR23073">
    <property type="entry name" value="26S PROTEASOME REGULATORY SUBUNIT"/>
    <property type="match status" value="1"/>
</dbReference>
<evidence type="ECO:0000256" key="1">
    <source>
        <dbReference type="ARBA" id="ARBA00006914"/>
    </source>
</evidence>
<organism evidence="5 6">
    <name type="scientific">Stigmatella aurantiaca (strain DW4/3-1)</name>
    <dbReference type="NCBI Taxonomy" id="378806"/>
    <lineage>
        <taxon>Bacteria</taxon>
        <taxon>Pseudomonadati</taxon>
        <taxon>Myxococcota</taxon>
        <taxon>Myxococcia</taxon>
        <taxon>Myxococcales</taxon>
        <taxon>Cystobacterineae</taxon>
        <taxon>Archangiaceae</taxon>
        <taxon>Stigmatella</taxon>
    </lineage>
</organism>
<protein>
    <submittedName>
        <fullName evidence="5">AAA ATPase</fullName>
    </submittedName>
</protein>
<dbReference type="SUPFAM" id="SSF52540">
    <property type="entry name" value="P-loop containing nucleoside triphosphate hydrolases"/>
    <property type="match status" value="2"/>
</dbReference>
<comment type="similarity">
    <text evidence="1">Belongs to the AAA ATPase family.</text>
</comment>
<evidence type="ECO:0000256" key="2">
    <source>
        <dbReference type="ARBA" id="ARBA00022741"/>
    </source>
</evidence>
<evidence type="ECO:0000313" key="5">
    <source>
        <dbReference type="EMBL" id="EAU69778.1"/>
    </source>
</evidence>
<keyword evidence="3" id="KW-0067">ATP-binding</keyword>
<evidence type="ECO:0000313" key="6">
    <source>
        <dbReference type="Proteomes" id="UP000032702"/>
    </source>
</evidence>
<dbReference type="EMBL" id="AAMD01000003">
    <property type="protein sequence ID" value="EAU69778.1"/>
    <property type="molecule type" value="Genomic_DNA"/>
</dbReference>
<dbReference type="Gene3D" id="3.40.50.300">
    <property type="entry name" value="P-loop containing nucleotide triphosphate hydrolases"/>
    <property type="match status" value="1"/>
</dbReference>
<keyword evidence="2" id="KW-0547">Nucleotide-binding</keyword>
<proteinExistence type="inferred from homology"/>
<feature type="domain" description="AAA+ ATPase" evidence="4">
    <location>
        <begin position="541"/>
        <end position="673"/>
    </location>
</feature>
<dbReference type="Pfam" id="PF00004">
    <property type="entry name" value="AAA"/>
    <property type="match status" value="1"/>
</dbReference>
<dbReference type="InterPro" id="IPR050221">
    <property type="entry name" value="26S_Proteasome_ATPase"/>
</dbReference>
<dbReference type="Proteomes" id="UP000032702">
    <property type="component" value="Unassembled WGS sequence"/>
</dbReference>
<dbReference type="AlphaFoldDB" id="Q09DH3"/>
<accession>Q09DH3</accession>
<dbReference type="SMART" id="SM00382">
    <property type="entry name" value="AAA"/>
    <property type="match status" value="1"/>
</dbReference>
<comment type="caution">
    <text evidence="5">The sequence shown here is derived from an EMBL/GenBank/DDBJ whole genome shotgun (WGS) entry which is preliminary data.</text>
</comment>
<reference evidence="5 6" key="1">
    <citation type="submission" date="2006-04" db="EMBL/GenBank/DDBJ databases">
        <authorList>
            <person name="Nierman W.C."/>
        </authorList>
    </citation>
    <scope>NUCLEOTIDE SEQUENCE [LARGE SCALE GENOMIC DNA]</scope>
    <source>
        <strain evidence="5 6">DW4/3-1</strain>
    </source>
</reference>
<name>Q09DH3_STIAD</name>
<dbReference type="PATRIC" id="fig|378806.16.peg.9206"/>
<dbReference type="CDD" id="cd19481">
    <property type="entry name" value="RecA-like_protease"/>
    <property type="match status" value="1"/>
</dbReference>
<dbReference type="GO" id="GO:0005524">
    <property type="term" value="F:ATP binding"/>
    <property type="evidence" value="ECO:0007669"/>
    <property type="project" value="UniProtKB-KW"/>
</dbReference>
<dbReference type="InterPro" id="IPR003593">
    <property type="entry name" value="AAA+_ATPase"/>
</dbReference>
<sequence>MEPGGGAQDARHPARLLALAAVPREAALDATAPLHPVAQMNRSASSPSPVDPLRAELERIDLLVRLQALRARQAAGDDALRGLTISEEEVEALFLRPLGSPHWNSSPEEPELEQQAARLAEDLSQQRAAAFQTGSPPRLWALLPRFGLTGFDFDVLMLALAPEVDIRYERLFAYLNDDVTRRRPGVDMALGLFCTTFEERLAARARFAPTAPLRRHGLLHLFAEPPQGHPTLLGSAFKLDGRLVEWVLGSEQPDARLVAHARLVTPRADLRADSLPEALAARVAQPSPSGELLYLQGPSGSAPQDTAETLCAALGKRLLVLEGASLSALPEPQAEEVVRLTLREALLQDAVPYWRDFEAPSASEARPSGMAPLRTLENGPGWVLLSGEAPWKPEGLLLSRRFLLLEQTYPEPRERVRLWKEALAGPPQATPNADTLARLASRYRLTPGQIQHAAAKARALAFERAPAPGHVTPADLAQACQLRTGPPRSALARRLSIQNTWEDLVLPEEQLTRLREICDQARYRELVLNEWGFDRKLSTGKGLNLLFTGPPGTGKTLTAGIMAKELGVELYQIDLSSVVSKYIGETEKHLARLFSEAEENGTALFFDEADALFGKRSEVKDSHDRYANLETSFLLQRIEAYEGMVILASNFSRNLDEAFVRRFQFIIEYSLPDERQRRRLWEGIWPPEVPRAADVDLGVLAHRFELSGGHIRNIALAAAFLAAASTGQVSQKHLLHATRREYQKLGRRMDEALFRP</sequence>
<dbReference type="InterPro" id="IPR054472">
    <property type="entry name" value="WHD"/>
</dbReference>
<evidence type="ECO:0000256" key="3">
    <source>
        <dbReference type="ARBA" id="ARBA00022840"/>
    </source>
</evidence>